<sequence length="156" mass="16699">MSSALAFLTLTALLAVCNGVGYGQYPGQYPGYYPGNQYPGNQYPGNQYPGNQYPGNQYPGNQYPGYPGVDGPPGAHPGCPLCDSSVYSYCSQKQIHDSCCCENQAYLPFSCRKTNCNFLHANSCQEYQLITNCCCVDLQKSAAAPVVPVAVPAIVA</sequence>
<reference evidence="3 4" key="1">
    <citation type="submission" date="2023-11" db="EMBL/GenBank/DDBJ databases">
        <authorList>
            <person name="Okamura Y."/>
        </authorList>
    </citation>
    <scope>NUCLEOTIDE SEQUENCE [LARGE SCALE GENOMIC DNA]</scope>
</reference>
<comment type="caution">
    <text evidence="3">The sequence shown here is derived from an EMBL/GenBank/DDBJ whole genome shotgun (WGS) entry which is preliminary data.</text>
</comment>
<dbReference type="Proteomes" id="UP001497472">
    <property type="component" value="Unassembled WGS sequence"/>
</dbReference>
<proteinExistence type="predicted"/>
<gene>
    <name evidence="3" type="ORF">LNINA_LOCUS12325</name>
</gene>
<keyword evidence="1" id="KW-0732">Signal</keyword>
<evidence type="ECO:0000313" key="4">
    <source>
        <dbReference type="Proteomes" id="UP001497472"/>
    </source>
</evidence>
<dbReference type="EMBL" id="CAVLEF010000218">
    <property type="protein sequence ID" value="CAK1553319.1"/>
    <property type="molecule type" value="Genomic_DNA"/>
</dbReference>
<feature type="chain" id="PRO_5043942720" description="CCC domain-containing protein" evidence="1">
    <location>
        <begin position="20"/>
        <end position="156"/>
    </location>
</feature>
<evidence type="ECO:0000259" key="2">
    <source>
        <dbReference type="Pfam" id="PF26644"/>
    </source>
</evidence>
<dbReference type="InterPro" id="IPR058250">
    <property type="entry name" value="CCC"/>
</dbReference>
<feature type="domain" description="CCC" evidence="2">
    <location>
        <begin position="75"/>
        <end position="138"/>
    </location>
</feature>
<feature type="signal peptide" evidence="1">
    <location>
        <begin position="1"/>
        <end position="19"/>
    </location>
</feature>
<evidence type="ECO:0000256" key="1">
    <source>
        <dbReference type="SAM" id="SignalP"/>
    </source>
</evidence>
<dbReference type="AlphaFoldDB" id="A0AAV1JV25"/>
<organism evidence="3 4">
    <name type="scientific">Leptosia nina</name>
    <dbReference type="NCBI Taxonomy" id="320188"/>
    <lineage>
        <taxon>Eukaryota</taxon>
        <taxon>Metazoa</taxon>
        <taxon>Ecdysozoa</taxon>
        <taxon>Arthropoda</taxon>
        <taxon>Hexapoda</taxon>
        <taxon>Insecta</taxon>
        <taxon>Pterygota</taxon>
        <taxon>Neoptera</taxon>
        <taxon>Endopterygota</taxon>
        <taxon>Lepidoptera</taxon>
        <taxon>Glossata</taxon>
        <taxon>Ditrysia</taxon>
        <taxon>Papilionoidea</taxon>
        <taxon>Pieridae</taxon>
        <taxon>Pierinae</taxon>
        <taxon>Leptosia</taxon>
    </lineage>
</organism>
<protein>
    <recommendedName>
        <fullName evidence="2">CCC domain-containing protein</fullName>
    </recommendedName>
</protein>
<name>A0AAV1JV25_9NEOP</name>
<evidence type="ECO:0000313" key="3">
    <source>
        <dbReference type="EMBL" id="CAK1553319.1"/>
    </source>
</evidence>
<accession>A0AAV1JV25</accession>
<dbReference type="Pfam" id="PF26644">
    <property type="entry name" value="CCC"/>
    <property type="match status" value="1"/>
</dbReference>
<keyword evidence="4" id="KW-1185">Reference proteome</keyword>